<feature type="compositionally biased region" description="Basic residues" evidence="1">
    <location>
        <begin position="27"/>
        <end position="44"/>
    </location>
</feature>
<evidence type="ECO:0000313" key="2">
    <source>
        <dbReference type="EnsemblPlants" id="Zm00001eb080600_P002"/>
    </source>
</evidence>
<feature type="region of interest" description="Disordered" evidence="1">
    <location>
        <begin position="233"/>
        <end position="262"/>
    </location>
</feature>
<dbReference type="Gramene" id="Zm00001eb080600_T002">
    <property type="protein sequence ID" value="Zm00001eb080600_P002"/>
    <property type="gene ID" value="Zm00001eb080600"/>
</dbReference>
<proteinExistence type="predicted"/>
<evidence type="ECO:0000256" key="1">
    <source>
        <dbReference type="SAM" id="MobiDB-lite"/>
    </source>
</evidence>
<reference evidence="2" key="2">
    <citation type="submission" date="2019-07" db="EMBL/GenBank/DDBJ databases">
        <authorList>
            <person name="Seetharam A."/>
            <person name="Woodhouse M."/>
            <person name="Cannon E."/>
        </authorList>
    </citation>
    <scope>NUCLEOTIDE SEQUENCE [LARGE SCALE GENOMIC DNA]</scope>
    <source>
        <strain evidence="2">cv. B73</strain>
    </source>
</reference>
<organism evidence="2 3">
    <name type="scientific">Zea mays</name>
    <name type="common">Maize</name>
    <dbReference type="NCBI Taxonomy" id="4577"/>
    <lineage>
        <taxon>Eukaryota</taxon>
        <taxon>Viridiplantae</taxon>
        <taxon>Streptophyta</taxon>
        <taxon>Embryophyta</taxon>
        <taxon>Tracheophyta</taxon>
        <taxon>Spermatophyta</taxon>
        <taxon>Magnoliopsida</taxon>
        <taxon>Liliopsida</taxon>
        <taxon>Poales</taxon>
        <taxon>Poaceae</taxon>
        <taxon>PACMAD clade</taxon>
        <taxon>Panicoideae</taxon>
        <taxon>Andropogonodae</taxon>
        <taxon>Andropogoneae</taxon>
        <taxon>Tripsacinae</taxon>
        <taxon>Zea</taxon>
    </lineage>
</organism>
<gene>
    <name evidence="2" type="primary">LOC103646358</name>
</gene>
<feature type="region of interest" description="Disordered" evidence="1">
    <location>
        <begin position="1"/>
        <end position="61"/>
    </location>
</feature>
<feature type="compositionally biased region" description="Basic residues" evidence="1">
    <location>
        <begin position="248"/>
        <end position="262"/>
    </location>
</feature>
<evidence type="ECO:0000313" key="3">
    <source>
        <dbReference type="Proteomes" id="UP000007305"/>
    </source>
</evidence>
<sequence length="443" mass="48213">MGPRDGGAAGVVGDHAVHAASADRAARVRARRAVRPAPRPRRARAGPAPGALGGGAAAAHRAARLRHGVHGDGGQVPAEVRRVRVPALRAAAPVLLDLHLRLLPIPAVAAAQPRRHHRRVLRRRGHVALLLDHLVGRVRGARSGARGELRRVQGRHRHRHGGGLGVPGVQRAGAGGVRVRGARRGAGNPGHHPVHAHQAVPGAHVEGHRRRVPRHRRVLLPRGGRRVLGLRARRRRQRPRGAATPALARRRRQHDGRHPCRRKLSGICDADVRKHRDDYGHKVQAAARVAPPSSGPIGLRCIHTVRGGDLPVLRRPPRLLRRVWVHADLLLPPLRSVAEDQEAAEVQRVVVCQLGLHHRRSAADACVHHRRLTEHRPRRIDVPVLLLKPSHLHVPLHSHGSSKSSPSLVHAALPLHFVASLRVSGCGCSLPKCRGRCSKLYTR</sequence>
<feature type="region of interest" description="Disordered" evidence="1">
    <location>
        <begin position="145"/>
        <end position="211"/>
    </location>
</feature>
<dbReference type="Proteomes" id="UP000007305">
    <property type="component" value="Chromosome 2"/>
</dbReference>
<keyword evidence="3" id="KW-1185">Reference proteome</keyword>
<accession>A0A804MF23</accession>
<feature type="compositionally biased region" description="Low complexity" evidence="1">
    <location>
        <begin position="11"/>
        <end position="23"/>
    </location>
</feature>
<protein>
    <submittedName>
        <fullName evidence="2">Uncharacterized protein</fullName>
    </submittedName>
</protein>
<feature type="compositionally biased region" description="Gly residues" evidence="1">
    <location>
        <begin position="1"/>
        <end position="10"/>
    </location>
</feature>
<reference evidence="2" key="3">
    <citation type="submission" date="2021-05" db="UniProtKB">
        <authorList>
            <consortium name="EnsemblPlants"/>
        </authorList>
    </citation>
    <scope>IDENTIFICATION</scope>
    <source>
        <strain evidence="2">cv. B73</strain>
    </source>
</reference>
<dbReference type="AlphaFoldDB" id="A0A804MF23"/>
<dbReference type="EnsemblPlants" id="Zm00001eb080600_T002">
    <property type="protein sequence ID" value="Zm00001eb080600_P002"/>
    <property type="gene ID" value="Zm00001eb080600"/>
</dbReference>
<feature type="compositionally biased region" description="Basic residues" evidence="1">
    <location>
        <begin position="152"/>
        <end position="161"/>
    </location>
</feature>
<name>A0A804MF23_MAIZE</name>
<reference evidence="3" key="1">
    <citation type="submission" date="2015-12" db="EMBL/GenBank/DDBJ databases">
        <title>Update maize B73 reference genome by single molecule sequencing technologies.</title>
        <authorList>
            <consortium name="Maize Genome Sequencing Project"/>
            <person name="Ware D."/>
        </authorList>
    </citation>
    <scope>NUCLEOTIDE SEQUENCE [LARGE SCALE GENOMIC DNA]</scope>
    <source>
        <strain evidence="3">cv. B73</strain>
    </source>
</reference>